<evidence type="ECO:0000256" key="9">
    <source>
        <dbReference type="SAM" id="MobiDB-lite"/>
    </source>
</evidence>
<keyword evidence="5 7" id="KW-0687">Ribonucleoprotein</keyword>
<comment type="subunit">
    <text evidence="7">Part of the 30S ribosomal subunit.</text>
</comment>
<dbReference type="PRINTS" id="PR00974">
    <property type="entry name" value="RIBOSOMALS18"/>
</dbReference>
<gene>
    <name evidence="7 10" type="primary">rps18</name>
</gene>
<evidence type="ECO:0000256" key="4">
    <source>
        <dbReference type="ARBA" id="ARBA00022980"/>
    </source>
</evidence>
<dbReference type="GO" id="GO:0070181">
    <property type="term" value="F:small ribosomal subunit rRNA binding"/>
    <property type="evidence" value="ECO:0007669"/>
    <property type="project" value="TreeGrafter"/>
</dbReference>
<feature type="region of interest" description="Disordered" evidence="9">
    <location>
        <begin position="109"/>
        <end position="209"/>
    </location>
</feature>
<protein>
    <recommendedName>
        <fullName evidence="6 7">Small ribosomal subunit protein bS18c</fullName>
    </recommendedName>
</protein>
<keyword evidence="10" id="KW-0934">Plastid</keyword>
<evidence type="ECO:0000256" key="8">
    <source>
        <dbReference type="RuleBase" id="RU003910"/>
    </source>
</evidence>
<evidence type="ECO:0000313" key="10">
    <source>
        <dbReference type="EMBL" id="XAT83746.1"/>
    </source>
</evidence>
<dbReference type="GO" id="GO:0006412">
    <property type="term" value="P:translation"/>
    <property type="evidence" value="ECO:0007669"/>
    <property type="project" value="UniProtKB-UniRule"/>
</dbReference>
<keyword evidence="4 7" id="KW-0689">Ribosomal protein</keyword>
<evidence type="ECO:0000256" key="7">
    <source>
        <dbReference type="HAMAP-Rule" id="MF_00270"/>
    </source>
</evidence>
<dbReference type="Pfam" id="PF01084">
    <property type="entry name" value="Ribosomal_S18"/>
    <property type="match status" value="1"/>
</dbReference>
<dbReference type="GO" id="GO:0009507">
    <property type="term" value="C:chloroplast"/>
    <property type="evidence" value="ECO:0007669"/>
    <property type="project" value="UniProtKB-SubCell"/>
</dbReference>
<organism evidence="10">
    <name type="scientific">Carex cinerascens</name>
    <dbReference type="NCBI Taxonomy" id="2753223"/>
    <lineage>
        <taxon>Eukaryota</taxon>
        <taxon>Viridiplantae</taxon>
        <taxon>Streptophyta</taxon>
        <taxon>Embryophyta</taxon>
        <taxon>Tracheophyta</taxon>
        <taxon>Spermatophyta</taxon>
        <taxon>Magnoliopsida</taxon>
        <taxon>Liliopsida</taxon>
        <taxon>Poales</taxon>
        <taxon>Cyperaceae</taxon>
        <taxon>Cyperoideae</taxon>
        <taxon>Cariceae</taxon>
        <taxon>Carex</taxon>
        <taxon>Carex subgen. Carex</taxon>
    </lineage>
</organism>
<sequence length="209" mass="24793">MYQYISLRKYLFVHREFESRYKYSKDPLSERDKRFYIGSRKEIHYRNIDSISRFIGLAGRIIPRRVTKITLRHQRLMTSAIKKARFLALLPFIENELHFKKKWQDILARRKKRKDEKKNKKKRRSIFKTNPKREPRVPPLGTETDHPNPLRGLRGRGTSPDSSGFKTNPKREPRVPPLATKPGTSPFKNEGFKTNPKTESSSSRNRTRD</sequence>
<dbReference type="GO" id="GO:1990904">
    <property type="term" value="C:ribonucleoprotein complex"/>
    <property type="evidence" value="ECO:0007669"/>
    <property type="project" value="UniProtKB-KW"/>
</dbReference>
<dbReference type="Gene3D" id="4.10.640.10">
    <property type="entry name" value="Ribosomal protein S18"/>
    <property type="match status" value="1"/>
</dbReference>
<geneLocation type="chloroplast" evidence="10"/>
<dbReference type="NCBIfam" id="TIGR00165">
    <property type="entry name" value="S18"/>
    <property type="match status" value="1"/>
</dbReference>
<evidence type="ECO:0000256" key="1">
    <source>
        <dbReference type="ARBA" id="ARBA00005589"/>
    </source>
</evidence>
<evidence type="ECO:0000256" key="5">
    <source>
        <dbReference type="ARBA" id="ARBA00023274"/>
    </source>
</evidence>
<dbReference type="EMBL" id="PP790559">
    <property type="protein sequence ID" value="XAT83746.1"/>
    <property type="molecule type" value="Genomic_DNA"/>
</dbReference>
<evidence type="ECO:0000256" key="6">
    <source>
        <dbReference type="ARBA" id="ARBA00035266"/>
    </source>
</evidence>
<dbReference type="InterPro" id="IPR001648">
    <property type="entry name" value="Ribosomal_bS18"/>
</dbReference>
<dbReference type="GO" id="GO:0005840">
    <property type="term" value="C:ribosome"/>
    <property type="evidence" value="ECO:0007669"/>
    <property type="project" value="UniProtKB-KW"/>
</dbReference>
<accession>A0AAU7AM00</accession>
<reference evidence="10" key="1">
    <citation type="submission" date="2024-05" db="EMBL/GenBank/DDBJ databases">
        <authorList>
            <person name="Lee J.-e."/>
            <person name="Kim S."/>
            <person name="Choi S.C."/>
        </authorList>
    </citation>
    <scope>NUCLEOTIDE SEQUENCE</scope>
</reference>
<dbReference type="PANTHER" id="PTHR13479">
    <property type="entry name" value="30S RIBOSOMAL PROTEIN S18"/>
    <property type="match status" value="1"/>
</dbReference>
<feature type="compositionally biased region" description="Polar residues" evidence="9">
    <location>
        <begin position="195"/>
        <end position="209"/>
    </location>
</feature>
<keyword evidence="2 7" id="KW-0699">rRNA-binding</keyword>
<keyword evidence="10" id="KW-0150">Chloroplast</keyword>
<comment type="subcellular location">
    <subcellularLocation>
        <location evidence="7">Plastid</location>
        <location evidence="7">Chloroplast</location>
    </subcellularLocation>
</comment>
<dbReference type="AlphaFoldDB" id="A0AAU7AM00"/>
<dbReference type="SUPFAM" id="SSF46911">
    <property type="entry name" value="Ribosomal protein S18"/>
    <property type="match status" value="1"/>
</dbReference>
<evidence type="ECO:0000256" key="3">
    <source>
        <dbReference type="ARBA" id="ARBA00022884"/>
    </source>
</evidence>
<feature type="compositionally biased region" description="Basic residues" evidence="9">
    <location>
        <begin position="109"/>
        <end position="126"/>
    </location>
</feature>
<name>A0AAU7AM00_9POAL</name>
<proteinExistence type="inferred from homology"/>
<dbReference type="InterPro" id="IPR036870">
    <property type="entry name" value="Ribosomal_bS18_sf"/>
</dbReference>
<dbReference type="HAMAP" id="MF_00270">
    <property type="entry name" value="Ribosomal_bS18"/>
    <property type="match status" value="1"/>
</dbReference>
<keyword evidence="3 7" id="KW-0694">RNA-binding</keyword>
<dbReference type="PANTHER" id="PTHR13479:SF40">
    <property type="entry name" value="SMALL RIBOSOMAL SUBUNIT PROTEIN BS18M"/>
    <property type="match status" value="1"/>
</dbReference>
<dbReference type="GO" id="GO:0003735">
    <property type="term" value="F:structural constituent of ribosome"/>
    <property type="evidence" value="ECO:0007669"/>
    <property type="project" value="InterPro"/>
</dbReference>
<evidence type="ECO:0000256" key="2">
    <source>
        <dbReference type="ARBA" id="ARBA00022730"/>
    </source>
</evidence>
<comment type="similarity">
    <text evidence="1 7 8">Belongs to the bacterial ribosomal protein bS18 family.</text>
</comment>